<organism evidence="2 3">
    <name type="scientific">Candidatus Liptonbacteria bacterium RIFCSPLOWO2_01_FULL_52_25</name>
    <dbReference type="NCBI Taxonomy" id="1798650"/>
    <lineage>
        <taxon>Bacteria</taxon>
        <taxon>Candidatus Liptoniibacteriota</taxon>
    </lineage>
</organism>
<feature type="transmembrane region" description="Helical" evidence="1">
    <location>
        <begin position="38"/>
        <end position="62"/>
    </location>
</feature>
<evidence type="ECO:0000313" key="3">
    <source>
        <dbReference type="Proteomes" id="UP000178880"/>
    </source>
</evidence>
<keyword evidence="1" id="KW-0472">Membrane</keyword>
<keyword evidence="1" id="KW-0812">Transmembrane</keyword>
<sequence length="174" mass="19826">MFVSVYYTAQTKKRGLTIRRPRAIIRVVLNEVNTVKRILLSVFVPVLIVTVFVYAVALSIVLQEVALYHDSPGEVRFVRGHKYLMPITAKYQKPSEGGEVYHETTLIGVFGTDDWVSVFAKEGVVTDVFVGDIYYTYHPIVADRELKDHPEILERAEKLLNNARVQYALRTAPK</sequence>
<keyword evidence="1" id="KW-1133">Transmembrane helix</keyword>
<protein>
    <submittedName>
        <fullName evidence="2">Uncharacterized protein</fullName>
    </submittedName>
</protein>
<comment type="caution">
    <text evidence="2">The sequence shown here is derived from an EMBL/GenBank/DDBJ whole genome shotgun (WGS) entry which is preliminary data.</text>
</comment>
<proteinExistence type="predicted"/>
<accession>A0A1G2CHC8</accession>
<gene>
    <name evidence="2" type="ORF">A2945_02365</name>
</gene>
<reference evidence="2 3" key="1">
    <citation type="journal article" date="2016" name="Nat. Commun.">
        <title>Thousands of microbial genomes shed light on interconnected biogeochemical processes in an aquifer system.</title>
        <authorList>
            <person name="Anantharaman K."/>
            <person name="Brown C.T."/>
            <person name="Hug L.A."/>
            <person name="Sharon I."/>
            <person name="Castelle C.J."/>
            <person name="Probst A.J."/>
            <person name="Thomas B.C."/>
            <person name="Singh A."/>
            <person name="Wilkins M.J."/>
            <person name="Karaoz U."/>
            <person name="Brodie E.L."/>
            <person name="Williams K.H."/>
            <person name="Hubbard S.S."/>
            <person name="Banfield J.F."/>
        </authorList>
    </citation>
    <scope>NUCLEOTIDE SEQUENCE [LARGE SCALE GENOMIC DNA]</scope>
</reference>
<dbReference type="Proteomes" id="UP000178880">
    <property type="component" value="Unassembled WGS sequence"/>
</dbReference>
<dbReference type="AlphaFoldDB" id="A0A1G2CHC8"/>
<dbReference type="EMBL" id="MHLA01000013">
    <property type="protein sequence ID" value="OGY99817.1"/>
    <property type="molecule type" value="Genomic_DNA"/>
</dbReference>
<name>A0A1G2CHC8_9BACT</name>
<evidence type="ECO:0000256" key="1">
    <source>
        <dbReference type="SAM" id="Phobius"/>
    </source>
</evidence>
<evidence type="ECO:0000313" key="2">
    <source>
        <dbReference type="EMBL" id="OGY99817.1"/>
    </source>
</evidence>